<protein>
    <submittedName>
        <fullName evidence="1">Uncharacterized protein</fullName>
    </submittedName>
</protein>
<sequence length="107" mass="11634">MKWPLVVKIAMPVLALMAAILVIRTGAQMKICGVPVEGLMKCLPAVQLSNPQAPTQECCNALEPVKANLTCFCQYMNNPAAKAMKIDMDRAMKIPQMCQMTGVPSHC</sequence>
<gene>
    <name evidence="1" type="ORF">MLD38_020222</name>
</gene>
<evidence type="ECO:0000313" key="2">
    <source>
        <dbReference type="Proteomes" id="UP001057402"/>
    </source>
</evidence>
<keyword evidence="2" id="KW-1185">Reference proteome</keyword>
<evidence type="ECO:0000313" key="1">
    <source>
        <dbReference type="EMBL" id="KAI4364085.1"/>
    </source>
</evidence>
<comment type="caution">
    <text evidence="1">The sequence shown here is derived from an EMBL/GenBank/DDBJ whole genome shotgun (WGS) entry which is preliminary data.</text>
</comment>
<dbReference type="Proteomes" id="UP001057402">
    <property type="component" value="Chromosome 6"/>
</dbReference>
<reference evidence="2" key="1">
    <citation type="journal article" date="2023" name="Front. Plant Sci.">
        <title>Chromosomal-level genome assembly of Melastoma candidum provides insights into trichome evolution.</title>
        <authorList>
            <person name="Zhong Y."/>
            <person name="Wu W."/>
            <person name="Sun C."/>
            <person name="Zou P."/>
            <person name="Liu Y."/>
            <person name="Dai S."/>
            <person name="Zhou R."/>
        </authorList>
    </citation>
    <scope>NUCLEOTIDE SEQUENCE [LARGE SCALE GENOMIC DNA]</scope>
</reference>
<proteinExistence type="predicted"/>
<organism evidence="1 2">
    <name type="scientific">Melastoma candidum</name>
    <dbReference type="NCBI Taxonomy" id="119954"/>
    <lineage>
        <taxon>Eukaryota</taxon>
        <taxon>Viridiplantae</taxon>
        <taxon>Streptophyta</taxon>
        <taxon>Embryophyta</taxon>
        <taxon>Tracheophyta</taxon>
        <taxon>Spermatophyta</taxon>
        <taxon>Magnoliopsida</taxon>
        <taxon>eudicotyledons</taxon>
        <taxon>Gunneridae</taxon>
        <taxon>Pentapetalae</taxon>
        <taxon>rosids</taxon>
        <taxon>malvids</taxon>
        <taxon>Myrtales</taxon>
        <taxon>Melastomataceae</taxon>
        <taxon>Melastomatoideae</taxon>
        <taxon>Melastomateae</taxon>
        <taxon>Melastoma</taxon>
    </lineage>
</organism>
<dbReference type="EMBL" id="CM042885">
    <property type="protein sequence ID" value="KAI4364085.1"/>
    <property type="molecule type" value="Genomic_DNA"/>
</dbReference>
<name>A0ACB9QFA2_9MYRT</name>
<accession>A0ACB9QFA2</accession>